<gene>
    <name evidence="1" type="ORF">ES724_01925</name>
</gene>
<dbReference type="EMBL" id="VORY01000001">
    <property type="protein sequence ID" value="TXD95807.1"/>
    <property type="molecule type" value="Genomic_DNA"/>
</dbReference>
<evidence type="ECO:0000313" key="1">
    <source>
        <dbReference type="EMBL" id="TXD95807.1"/>
    </source>
</evidence>
<keyword evidence="2" id="KW-1185">Reference proteome</keyword>
<dbReference type="AlphaFoldDB" id="A0A5C6ZXY2"/>
<dbReference type="PROSITE" id="PS51257">
    <property type="entry name" value="PROKAR_LIPOPROTEIN"/>
    <property type="match status" value="1"/>
</dbReference>
<sequence>MRNLYLKYSVSIVLIVSSCGIGIEEKFENSNEILITLYDTLALPTLQDFPPLLEGYISEDSLQTVRTFTKLREEQSREIKTVAIPGYLISGKNLEIENLKLDEEFKTLVLQLKSLDAQPLDLSLIKTKRKDSIIEYKEQLLDPQVSDYLKFDLLISFSRIAFNANSDKAVIIGTRSTSGLAGNSALYFFERKNGKWIIVKSIGIWIS</sequence>
<evidence type="ECO:0000313" key="2">
    <source>
        <dbReference type="Proteomes" id="UP000321367"/>
    </source>
</evidence>
<comment type="caution">
    <text evidence="1">The sequence shown here is derived from an EMBL/GenBank/DDBJ whole genome shotgun (WGS) entry which is preliminary data.</text>
</comment>
<protein>
    <recommendedName>
        <fullName evidence="3">Lipoprotein</fullName>
    </recommendedName>
</protein>
<accession>A0A5C6ZXY2</accession>
<evidence type="ECO:0008006" key="3">
    <source>
        <dbReference type="Google" id="ProtNLM"/>
    </source>
</evidence>
<dbReference type="RefSeq" id="WP_146928795.1">
    <property type="nucleotide sequence ID" value="NZ_CBCSHZ010000003.1"/>
</dbReference>
<organism evidence="1 2">
    <name type="scientific">Gillisia hiemivivida</name>
    <dbReference type="NCBI Taxonomy" id="291190"/>
    <lineage>
        <taxon>Bacteria</taxon>
        <taxon>Pseudomonadati</taxon>
        <taxon>Bacteroidota</taxon>
        <taxon>Flavobacteriia</taxon>
        <taxon>Flavobacteriales</taxon>
        <taxon>Flavobacteriaceae</taxon>
        <taxon>Gillisia</taxon>
    </lineage>
</organism>
<name>A0A5C6ZXY2_9FLAO</name>
<dbReference type="OrthoDB" id="1442648at2"/>
<reference evidence="1 2" key="1">
    <citation type="submission" date="2019-08" db="EMBL/GenBank/DDBJ databases">
        <title>Genome sequence of Gillisia hiemivivida IC154 (type strain).</title>
        <authorList>
            <person name="Bowman J.P."/>
        </authorList>
    </citation>
    <scope>NUCLEOTIDE SEQUENCE [LARGE SCALE GENOMIC DNA]</scope>
    <source>
        <strain evidence="1 2">IC154</strain>
    </source>
</reference>
<proteinExistence type="predicted"/>
<dbReference type="Proteomes" id="UP000321367">
    <property type="component" value="Unassembled WGS sequence"/>
</dbReference>